<dbReference type="AlphaFoldDB" id="A0A550BTR9"/>
<keyword evidence="3" id="KW-1185">Reference proteome</keyword>
<name>A0A550BTR9_9AGAR</name>
<organism evidence="2 3">
    <name type="scientific">Schizophyllum amplum</name>
    <dbReference type="NCBI Taxonomy" id="97359"/>
    <lineage>
        <taxon>Eukaryota</taxon>
        <taxon>Fungi</taxon>
        <taxon>Dikarya</taxon>
        <taxon>Basidiomycota</taxon>
        <taxon>Agaricomycotina</taxon>
        <taxon>Agaricomycetes</taxon>
        <taxon>Agaricomycetidae</taxon>
        <taxon>Agaricales</taxon>
        <taxon>Schizophyllaceae</taxon>
        <taxon>Schizophyllum</taxon>
    </lineage>
</organism>
<evidence type="ECO:0000313" key="2">
    <source>
        <dbReference type="EMBL" id="TRM55906.1"/>
    </source>
</evidence>
<protein>
    <submittedName>
        <fullName evidence="2">Uncharacterized protein</fullName>
    </submittedName>
</protein>
<sequence length="205" mass="22574">MFWNGWYHIKSVVAFEQGGRRSWIRHASRLLSPGLFRATLARSPPRSTCSVSALVVSGAEYRLRKDDLFGSCGGGQGLWNVPHDAIADLLQGDIFASLLCLPFVVEAVASSHNIRIRLHGLLSDEDMARDGIVGRRNWYMRSNTGKDGAYSSMRECGLPCAHKRIDDIGLAPEPPLGDRPSPAPKPAFCSRSIEACRSRQVPEAR</sequence>
<evidence type="ECO:0000256" key="1">
    <source>
        <dbReference type="SAM" id="MobiDB-lite"/>
    </source>
</evidence>
<reference evidence="2 3" key="1">
    <citation type="journal article" date="2019" name="New Phytol.">
        <title>Comparative genomics reveals unique wood-decay strategies and fruiting body development in the Schizophyllaceae.</title>
        <authorList>
            <person name="Almasi E."/>
            <person name="Sahu N."/>
            <person name="Krizsan K."/>
            <person name="Balint B."/>
            <person name="Kovacs G.M."/>
            <person name="Kiss B."/>
            <person name="Cseklye J."/>
            <person name="Drula E."/>
            <person name="Henrissat B."/>
            <person name="Nagy I."/>
            <person name="Chovatia M."/>
            <person name="Adam C."/>
            <person name="LaButti K."/>
            <person name="Lipzen A."/>
            <person name="Riley R."/>
            <person name="Grigoriev I.V."/>
            <person name="Nagy L.G."/>
        </authorList>
    </citation>
    <scope>NUCLEOTIDE SEQUENCE [LARGE SCALE GENOMIC DNA]</scope>
    <source>
        <strain evidence="2 3">NL-1724</strain>
    </source>
</reference>
<gene>
    <name evidence="2" type="ORF">BD626DRAFT_521749</name>
</gene>
<dbReference type="Proteomes" id="UP000320762">
    <property type="component" value="Unassembled WGS sequence"/>
</dbReference>
<evidence type="ECO:0000313" key="3">
    <source>
        <dbReference type="Proteomes" id="UP000320762"/>
    </source>
</evidence>
<feature type="compositionally biased region" description="Pro residues" evidence="1">
    <location>
        <begin position="172"/>
        <end position="185"/>
    </location>
</feature>
<accession>A0A550BTR9</accession>
<dbReference type="EMBL" id="VDMD01000088">
    <property type="protein sequence ID" value="TRM55906.1"/>
    <property type="molecule type" value="Genomic_DNA"/>
</dbReference>
<feature type="region of interest" description="Disordered" evidence="1">
    <location>
        <begin position="169"/>
        <end position="188"/>
    </location>
</feature>
<comment type="caution">
    <text evidence="2">The sequence shown here is derived from an EMBL/GenBank/DDBJ whole genome shotgun (WGS) entry which is preliminary data.</text>
</comment>
<proteinExistence type="predicted"/>